<sequence>MTSKSDNSHVKIPIEEANKRILEIARSPKMKYVAALHEDSNNISRWYKYSDSNINNGERIFAISDNKLVSISFDRDKPYNFKIFDFENEKEILLKFPDWQREIDFLSFIANGNIIMVNTKYYRAYIFSSKDNITWACKSMIELKYFKTIYITSKGKLIIFNDTIYEIKMWYIEKLSIQTSILIDWNFVPESIEISDDEELLVVCARNEETNETRLYVFSTETGMNLSS</sequence>
<dbReference type="EMBL" id="CAJVQC010009418">
    <property type="protein sequence ID" value="CAG8604344.1"/>
    <property type="molecule type" value="Genomic_DNA"/>
</dbReference>
<dbReference type="Proteomes" id="UP000789920">
    <property type="component" value="Unassembled WGS sequence"/>
</dbReference>
<gene>
    <name evidence="1" type="ORF">RPERSI_LOCUS6043</name>
</gene>
<proteinExistence type="predicted"/>
<name>A0ACA9MPQ0_9GLOM</name>
<accession>A0ACA9MPQ0</accession>
<comment type="caution">
    <text evidence="1">The sequence shown here is derived from an EMBL/GenBank/DDBJ whole genome shotgun (WGS) entry which is preliminary data.</text>
</comment>
<organism evidence="1 2">
    <name type="scientific">Racocetra persica</name>
    <dbReference type="NCBI Taxonomy" id="160502"/>
    <lineage>
        <taxon>Eukaryota</taxon>
        <taxon>Fungi</taxon>
        <taxon>Fungi incertae sedis</taxon>
        <taxon>Mucoromycota</taxon>
        <taxon>Glomeromycotina</taxon>
        <taxon>Glomeromycetes</taxon>
        <taxon>Diversisporales</taxon>
        <taxon>Gigasporaceae</taxon>
        <taxon>Racocetra</taxon>
    </lineage>
</organism>
<protein>
    <submittedName>
        <fullName evidence="1">31222_t:CDS:1</fullName>
    </submittedName>
</protein>
<reference evidence="1" key="1">
    <citation type="submission" date="2021-06" db="EMBL/GenBank/DDBJ databases">
        <authorList>
            <person name="Kallberg Y."/>
            <person name="Tangrot J."/>
            <person name="Rosling A."/>
        </authorList>
    </citation>
    <scope>NUCLEOTIDE SEQUENCE</scope>
    <source>
        <strain evidence="1">MA461A</strain>
    </source>
</reference>
<evidence type="ECO:0000313" key="2">
    <source>
        <dbReference type="Proteomes" id="UP000789920"/>
    </source>
</evidence>
<feature type="non-terminal residue" evidence="1">
    <location>
        <position position="228"/>
    </location>
</feature>
<evidence type="ECO:0000313" key="1">
    <source>
        <dbReference type="EMBL" id="CAG8604344.1"/>
    </source>
</evidence>
<keyword evidence="2" id="KW-1185">Reference proteome</keyword>